<reference evidence="1 2" key="1">
    <citation type="journal article" date="2023" name="Environ Microbiome">
        <title>A coral-associated actinobacterium mitigates coral bleaching under heat stress.</title>
        <authorList>
            <person name="Li J."/>
            <person name="Zou Y."/>
            <person name="Li Q."/>
            <person name="Zhang J."/>
            <person name="Bourne D.G."/>
            <person name="Lyu Y."/>
            <person name="Liu C."/>
            <person name="Zhang S."/>
        </authorList>
    </citation>
    <scope>NUCLEOTIDE SEQUENCE [LARGE SCALE GENOMIC DNA]</scope>
    <source>
        <strain evidence="1 2">SCSIO 13291</strain>
    </source>
</reference>
<sequence>MNVREKVGFVVRDWLHVAGRQVAALFDRTPARRLLAVPRPCPEGRIPVLLLPGVYEPWRYLKPLGEFLRDAGHPVHVVDQLGWNVSSLEAAADVVEAFVADRGLERCVVVAHSKGGLIGLLTMTRPGLDARIAGVVAVASPFRGSSRGLRLAALSHLREFAPTASGIAMIAALDVAQRRVSSLVPAWDEMIPEGSTLEGARNVPLAASGHFLPLMDERVWWKVHAEVHRWA</sequence>
<keyword evidence="2" id="KW-1185">Reference proteome</keyword>
<dbReference type="RefSeq" id="WP_342371888.1">
    <property type="nucleotide sequence ID" value="NZ_CP115965.1"/>
</dbReference>
<proteinExistence type="predicted"/>
<evidence type="ECO:0000313" key="1">
    <source>
        <dbReference type="EMBL" id="WZW97517.1"/>
    </source>
</evidence>
<protein>
    <submittedName>
        <fullName evidence="1">Alpha/beta hydrolase</fullName>
    </submittedName>
</protein>
<keyword evidence="1" id="KW-0378">Hydrolase</keyword>
<dbReference type="InterPro" id="IPR029058">
    <property type="entry name" value="AB_hydrolase_fold"/>
</dbReference>
<gene>
    <name evidence="1" type="ORF">PCC79_11455</name>
</gene>
<organism evidence="1 2">
    <name type="scientific">Propioniciclava soli</name>
    <dbReference type="NCBI Taxonomy" id="2775081"/>
    <lineage>
        <taxon>Bacteria</taxon>
        <taxon>Bacillati</taxon>
        <taxon>Actinomycetota</taxon>
        <taxon>Actinomycetes</taxon>
        <taxon>Propionibacteriales</taxon>
        <taxon>Propionibacteriaceae</taxon>
        <taxon>Propioniciclava</taxon>
    </lineage>
</organism>
<evidence type="ECO:0000313" key="2">
    <source>
        <dbReference type="Proteomes" id="UP001434337"/>
    </source>
</evidence>
<dbReference type="GO" id="GO:0016787">
    <property type="term" value="F:hydrolase activity"/>
    <property type="evidence" value="ECO:0007669"/>
    <property type="project" value="UniProtKB-KW"/>
</dbReference>
<accession>A0ABZ3C6S0</accession>
<dbReference type="Proteomes" id="UP001434337">
    <property type="component" value="Chromosome"/>
</dbReference>
<dbReference type="EMBL" id="CP115965">
    <property type="protein sequence ID" value="WZW97517.1"/>
    <property type="molecule type" value="Genomic_DNA"/>
</dbReference>
<dbReference type="SUPFAM" id="SSF53474">
    <property type="entry name" value="alpha/beta-Hydrolases"/>
    <property type="match status" value="1"/>
</dbReference>
<name>A0ABZ3C6S0_9ACTN</name>
<dbReference type="Gene3D" id="3.40.50.1820">
    <property type="entry name" value="alpha/beta hydrolase"/>
    <property type="match status" value="1"/>
</dbReference>